<feature type="transmembrane region" description="Helical" evidence="1">
    <location>
        <begin position="33"/>
        <end position="52"/>
    </location>
</feature>
<protein>
    <recommendedName>
        <fullName evidence="4">HTTM domain-containing protein</fullName>
    </recommendedName>
</protein>
<keyword evidence="1" id="KW-0812">Transmembrane</keyword>
<keyword evidence="1" id="KW-1133">Transmembrane helix</keyword>
<keyword evidence="1" id="KW-0472">Membrane</keyword>
<name>A0A5C5Y7C3_9PLAN</name>
<dbReference type="Proteomes" id="UP000317238">
    <property type="component" value="Unassembled WGS sequence"/>
</dbReference>
<dbReference type="OrthoDB" id="274943at2"/>
<evidence type="ECO:0000256" key="1">
    <source>
        <dbReference type="SAM" id="Phobius"/>
    </source>
</evidence>
<feature type="transmembrane region" description="Helical" evidence="1">
    <location>
        <begin position="72"/>
        <end position="93"/>
    </location>
</feature>
<reference evidence="2 3" key="1">
    <citation type="submission" date="2019-02" db="EMBL/GenBank/DDBJ databases">
        <title>Deep-cultivation of Planctomycetes and their phenomic and genomic characterization uncovers novel biology.</title>
        <authorList>
            <person name="Wiegand S."/>
            <person name="Jogler M."/>
            <person name="Boedeker C."/>
            <person name="Pinto D."/>
            <person name="Vollmers J."/>
            <person name="Rivas-Marin E."/>
            <person name="Kohn T."/>
            <person name="Peeters S.H."/>
            <person name="Heuer A."/>
            <person name="Rast P."/>
            <person name="Oberbeckmann S."/>
            <person name="Bunk B."/>
            <person name="Jeske O."/>
            <person name="Meyerdierks A."/>
            <person name="Storesund J.E."/>
            <person name="Kallscheuer N."/>
            <person name="Luecker S."/>
            <person name="Lage O.M."/>
            <person name="Pohl T."/>
            <person name="Merkel B.J."/>
            <person name="Hornburger P."/>
            <person name="Mueller R.-W."/>
            <person name="Bruemmer F."/>
            <person name="Labrenz M."/>
            <person name="Spormann A.M."/>
            <person name="Op Den Camp H."/>
            <person name="Overmann J."/>
            <person name="Amann R."/>
            <person name="Jetten M.S.M."/>
            <person name="Mascher T."/>
            <person name="Medema M.H."/>
            <person name="Devos D.P."/>
            <person name="Kaster A.-K."/>
            <person name="Ovreas L."/>
            <person name="Rohde M."/>
            <person name="Galperin M.Y."/>
            <person name="Jogler C."/>
        </authorList>
    </citation>
    <scope>NUCLEOTIDE SEQUENCE [LARGE SCALE GENOMIC DNA]</scope>
    <source>
        <strain evidence="2 3">Pan14r</strain>
    </source>
</reference>
<evidence type="ECO:0000313" key="3">
    <source>
        <dbReference type="Proteomes" id="UP000317238"/>
    </source>
</evidence>
<dbReference type="RefSeq" id="WP_145302775.1">
    <property type="nucleotide sequence ID" value="NZ_CP036319.1"/>
</dbReference>
<sequence>MHSSPTSLSTSLDTIDWIDTEAAESWSMSRPLAAFRFVVVLMLAALFWKWSFFLAADYVYSTWPLADDFFPAWLQSITTLRIAFFGGISALAFAVVTPTAKVRRTGCLIGFACMTVLVWHQGSHNDMTFATAWWTSLWAFWLSSNLVKLDEMTADQRPAHEQVLIRRAAWLSRLIVSMILLGGAVGKWTDEYWSGQVFYEIYFFDRDYWVFNWLRANFDTETVRDIATWYSRKAVVVETLGGLFIWLLPPRHAAAMGVLIFASIALLSNLLLFSVLLTMIGLASVGWFTVGTEKVSRDN</sequence>
<feature type="transmembrane region" description="Helical" evidence="1">
    <location>
        <begin position="260"/>
        <end position="290"/>
    </location>
</feature>
<gene>
    <name evidence="2" type="ORF">Pan14r_31670</name>
</gene>
<comment type="caution">
    <text evidence="2">The sequence shown here is derived from an EMBL/GenBank/DDBJ whole genome shotgun (WGS) entry which is preliminary data.</text>
</comment>
<feature type="transmembrane region" description="Helical" evidence="1">
    <location>
        <begin position="168"/>
        <end position="186"/>
    </location>
</feature>
<accession>A0A5C5Y7C3</accession>
<dbReference type="AlphaFoldDB" id="A0A5C5Y7C3"/>
<keyword evidence="3" id="KW-1185">Reference proteome</keyword>
<evidence type="ECO:0000313" key="2">
    <source>
        <dbReference type="EMBL" id="TWT70859.1"/>
    </source>
</evidence>
<evidence type="ECO:0008006" key="4">
    <source>
        <dbReference type="Google" id="ProtNLM"/>
    </source>
</evidence>
<feature type="transmembrane region" description="Helical" evidence="1">
    <location>
        <begin position="128"/>
        <end position="147"/>
    </location>
</feature>
<dbReference type="EMBL" id="SJPL01000001">
    <property type="protein sequence ID" value="TWT70859.1"/>
    <property type="molecule type" value="Genomic_DNA"/>
</dbReference>
<proteinExistence type="predicted"/>
<feature type="transmembrane region" description="Helical" evidence="1">
    <location>
        <begin position="105"/>
        <end position="122"/>
    </location>
</feature>
<organism evidence="2 3">
    <name type="scientific">Crateriforma conspicua</name>
    <dbReference type="NCBI Taxonomy" id="2527996"/>
    <lineage>
        <taxon>Bacteria</taxon>
        <taxon>Pseudomonadati</taxon>
        <taxon>Planctomycetota</taxon>
        <taxon>Planctomycetia</taxon>
        <taxon>Planctomycetales</taxon>
        <taxon>Planctomycetaceae</taxon>
        <taxon>Crateriforma</taxon>
    </lineage>
</organism>